<accession>A0A4Y2SHJ8</accession>
<sequence length="101" mass="11724">MSPKKISQEGNHKRRKITVDMNVKSWKSKSGKRYGSMIDLVPTCYRSISRICTILKDMIKDTHASKGMTRISKQRLQNLDDGERLLLVWIHENQLQGDTSY</sequence>
<evidence type="ECO:0000313" key="2">
    <source>
        <dbReference type="Proteomes" id="UP000499080"/>
    </source>
</evidence>
<organism evidence="1 2">
    <name type="scientific">Araneus ventricosus</name>
    <name type="common">Orbweaver spider</name>
    <name type="synonym">Epeira ventricosa</name>
    <dbReference type="NCBI Taxonomy" id="182803"/>
    <lineage>
        <taxon>Eukaryota</taxon>
        <taxon>Metazoa</taxon>
        <taxon>Ecdysozoa</taxon>
        <taxon>Arthropoda</taxon>
        <taxon>Chelicerata</taxon>
        <taxon>Arachnida</taxon>
        <taxon>Araneae</taxon>
        <taxon>Araneomorphae</taxon>
        <taxon>Entelegynae</taxon>
        <taxon>Araneoidea</taxon>
        <taxon>Araneidae</taxon>
        <taxon>Araneus</taxon>
    </lineage>
</organism>
<dbReference type="Proteomes" id="UP000499080">
    <property type="component" value="Unassembled WGS sequence"/>
</dbReference>
<proteinExistence type="predicted"/>
<keyword evidence="2" id="KW-1185">Reference proteome</keyword>
<dbReference type="EMBL" id="BGPR01021418">
    <property type="protein sequence ID" value="GBN86685.1"/>
    <property type="molecule type" value="Genomic_DNA"/>
</dbReference>
<dbReference type="AlphaFoldDB" id="A0A4Y2SHJ8"/>
<name>A0A4Y2SHJ8_ARAVE</name>
<comment type="caution">
    <text evidence="1">The sequence shown here is derived from an EMBL/GenBank/DDBJ whole genome shotgun (WGS) entry which is preliminary data.</text>
</comment>
<reference evidence="1 2" key="1">
    <citation type="journal article" date="2019" name="Sci. Rep.">
        <title>Orb-weaving spider Araneus ventricosus genome elucidates the spidroin gene catalogue.</title>
        <authorList>
            <person name="Kono N."/>
            <person name="Nakamura H."/>
            <person name="Ohtoshi R."/>
            <person name="Moran D.A.P."/>
            <person name="Shinohara A."/>
            <person name="Yoshida Y."/>
            <person name="Fujiwara M."/>
            <person name="Mori M."/>
            <person name="Tomita M."/>
            <person name="Arakawa K."/>
        </authorList>
    </citation>
    <scope>NUCLEOTIDE SEQUENCE [LARGE SCALE GENOMIC DNA]</scope>
</reference>
<dbReference type="OrthoDB" id="125347at2759"/>
<gene>
    <name evidence="1" type="ORF">AVEN_163621_1</name>
</gene>
<protein>
    <submittedName>
        <fullName evidence="1">Uncharacterized protein</fullName>
    </submittedName>
</protein>
<evidence type="ECO:0000313" key="1">
    <source>
        <dbReference type="EMBL" id="GBN86685.1"/>
    </source>
</evidence>